<dbReference type="InterPro" id="IPR052961">
    <property type="entry name" value="Oxido-Kinase-like_Enzymes"/>
</dbReference>
<comment type="caution">
    <text evidence="2">The sequence shown here is derived from an EMBL/GenBank/DDBJ whole genome shotgun (WGS) entry which is preliminary data.</text>
</comment>
<proteinExistence type="predicted"/>
<evidence type="ECO:0000259" key="1">
    <source>
        <dbReference type="SMART" id="SM00587"/>
    </source>
</evidence>
<name>A0A9W6Y0M6_9STRA</name>
<dbReference type="EMBL" id="BSXT01002510">
    <property type="protein sequence ID" value="GMF49286.1"/>
    <property type="molecule type" value="Genomic_DNA"/>
</dbReference>
<dbReference type="InterPro" id="IPR015897">
    <property type="entry name" value="CHK_kinase-like"/>
</dbReference>
<dbReference type="PANTHER" id="PTHR23020">
    <property type="entry name" value="UNCHARACTERIZED NUCLEAR HORMONE RECEPTOR-RELATED"/>
    <property type="match status" value="1"/>
</dbReference>
<feature type="domain" description="CHK kinase-like" evidence="1">
    <location>
        <begin position="125"/>
        <end position="310"/>
    </location>
</feature>
<evidence type="ECO:0000313" key="2">
    <source>
        <dbReference type="EMBL" id="GMF49286.1"/>
    </source>
</evidence>
<dbReference type="Gene3D" id="3.90.1200.10">
    <property type="match status" value="1"/>
</dbReference>
<organism evidence="2 3">
    <name type="scientific">Phytophthora fragariaefolia</name>
    <dbReference type="NCBI Taxonomy" id="1490495"/>
    <lineage>
        <taxon>Eukaryota</taxon>
        <taxon>Sar</taxon>
        <taxon>Stramenopiles</taxon>
        <taxon>Oomycota</taxon>
        <taxon>Peronosporomycetes</taxon>
        <taxon>Peronosporales</taxon>
        <taxon>Peronosporaceae</taxon>
        <taxon>Phytophthora</taxon>
    </lineage>
</organism>
<evidence type="ECO:0000313" key="3">
    <source>
        <dbReference type="Proteomes" id="UP001165121"/>
    </source>
</evidence>
<dbReference type="PANTHER" id="PTHR23020:SF41">
    <property type="entry name" value="AMINOGLYCOSIDE PHOSPHOTRANSFERASE DOMAIN-CONTAINING PROTEIN"/>
    <property type="match status" value="1"/>
</dbReference>
<dbReference type="InterPro" id="IPR004119">
    <property type="entry name" value="EcKL"/>
</dbReference>
<keyword evidence="3" id="KW-1185">Reference proteome</keyword>
<dbReference type="Proteomes" id="UP001165121">
    <property type="component" value="Unassembled WGS sequence"/>
</dbReference>
<dbReference type="SUPFAM" id="SSF56112">
    <property type="entry name" value="Protein kinase-like (PK-like)"/>
    <property type="match status" value="1"/>
</dbReference>
<dbReference type="SMART" id="SM00587">
    <property type="entry name" value="CHK"/>
    <property type="match status" value="1"/>
</dbReference>
<protein>
    <submittedName>
        <fullName evidence="2">Unnamed protein product</fullName>
    </submittedName>
</protein>
<dbReference type="OrthoDB" id="191037at2759"/>
<sequence length="388" mass="43555">MAEVPARPDQLTSEFLQQILRPLYPSHCVIDFDWKPMNLGVIAEVVIVTVEFEPVNGSSDAAKVQRRFVGKFLRPEFPFESMFTVESTFYNEFTTKPCDAAMKNSAAVVGFPFAIPSAIFTSNVLIVLDCVESVKTFTCVDGSPPQLIPMLVTKLAQMHSRFWNHECNGLSSPAGIGSQLTGEEKRLQFPECWGNYLDDVALESREKEQLAEMCRLLSSKPDQLKAVHDLVDSGPKTLIHGDFHIANMLLPTDPADEMMWLLDWATCGKGNPLRDLAFFFIVSVRDSHRRAQETHCLEVYHKALTAEAEAAQISWDELLHQYKACVLNQFVILVVYDSLSKSLAANAKTEKLRVELNAHFREVNRRACLTVLDNISDKDIDVLSAHCS</sequence>
<dbReference type="InterPro" id="IPR011009">
    <property type="entry name" value="Kinase-like_dom_sf"/>
</dbReference>
<gene>
    <name evidence="2" type="ORF">Pfra01_001942000</name>
</gene>
<accession>A0A9W6Y0M6</accession>
<reference evidence="2" key="1">
    <citation type="submission" date="2023-04" db="EMBL/GenBank/DDBJ databases">
        <title>Phytophthora fragariaefolia NBRC 109709.</title>
        <authorList>
            <person name="Ichikawa N."/>
            <person name="Sato H."/>
            <person name="Tonouchi N."/>
        </authorList>
    </citation>
    <scope>NUCLEOTIDE SEQUENCE</scope>
    <source>
        <strain evidence="2">NBRC 109709</strain>
    </source>
</reference>
<dbReference type="AlphaFoldDB" id="A0A9W6Y0M6"/>
<dbReference type="Pfam" id="PF02958">
    <property type="entry name" value="EcKL"/>
    <property type="match status" value="1"/>
</dbReference>